<evidence type="ECO:0000256" key="1">
    <source>
        <dbReference type="ARBA" id="ARBA00006787"/>
    </source>
</evidence>
<feature type="binding site" evidence="7">
    <location>
        <position position="183"/>
    </location>
    <ligand>
        <name>Fe cation</name>
        <dbReference type="ChEBI" id="CHEBI:24875"/>
        <note>catalytic</note>
    </ligand>
</feature>
<keyword evidence="9" id="KW-1185">Reference proteome</keyword>
<dbReference type="GO" id="GO:0009570">
    <property type="term" value="C:chloroplast stroma"/>
    <property type="evidence" value="ECO:0007669"/>
    <property type="project" value="TreeGrafter"/>
</dbReference>
<accession>A0AAW1RFM0</accession>
<dbReference type="Pfam" id="PF03055">
    <property type="entry name" value="RPE65"/>
    <property type="match status" value="1"/>
</dbReference>
<dbReference type="AlphaFoldDB" id="A0AAW1RFM0"/>
<evidence type="ECO:0000256" key="7">
    <source>
        <dbReference type="PIRSR" id="PIRSR604294-1"/>
    </source>
</evidence>
<dbReference type="PANTHER" id="PTHR10543">
    <property type="entry name" value="BETA-CAROTENE DIOXYGENASE"/>
    <property type="match status" value="1"/>
</dbReference>
<dbReference type="EMBL" id="JALJOS010000012">
    <property type="protein sequence ID" value="KAK9832394.1"/>
    <property type="molecule type" value="Genomic_DNA"/>
</dbReference>
<evidence type="ECO:0000313" key="9">
    <source>
        <dbReference type="Proteomes" id="UP001438707"/>
    </source>
</evidence>
<comment type="similarity">
    <text evidence="1">Belongs to the carotenoid oxygenase family.</text>
</comment>
<dbReference type="PANTHER" id="PTHR10543:SF89">
    <property type="entry name" value="CAROTENOID 9,10(9',10')-CLEAVAGE DIOXYGENASE 1"/>
    <property type="match status" value="1"/>
</dbReference>
<dbReference type="EC" id="1.14.99.n4" evidence="5"/>
<evidence type="ECO:0000256" key="6">
    <source>
        <dbReference type="ARBA" id="ARBA00048709"/>
    </source>
</evidence>
<organism evidence="8 9">
    <name type="scientific">Apatococcus lobatus</name>
    <dbReference type="NCBI Taxonomy" id="904363"/>
    <lineage>
        <taxon>Eukaryota</taxon>
        <taxon>Viridiplantae</taxon>
        <taxon>Chlorophyta</taxon>
        <taxon>core chlorophytes</taxon>
        <taxon>Trebouxiophyceae</taxon>
        <taxon>Chlorellales</taxon>
        <taxon>Chlorellaceae</taxon>
        <taxon>Apatococcus</taxon>
    </lineage>
</organism>
<keyword evidence="3" id="KW-0560">Oxidoreductase</keyword>
<keyword evidence="4 7" id="KW-0408">Iron</keyword>
<evidence type="ECO:0000313" key="8">
    <source>
        <dbReference type="EMBL" id="KAK9832394.1"/>
    </source>
</evidence>
<dbReference type="GO" id="GO:0016121">
    <property type="term" value="P:carotene catabolic process"/>
    <property type="evidence" value="ECO:0007669"/>
    <property type="project" value="TreeGrafter"/>
</dbReference>
<comment type="cofactor">
    <cofactor evidence="7">
        <name>Fe(2+)</name>
        <dbReference type="ChEBI" id="CHEBI:29033"/>
    </cofactor>
    <text evidence="7">Binds 1 Fe(2+) ion per subunit.</text>
</comment>
<dbReference type="GO" id="GO:0010436">
    <property type="term" value="F:carotenoid dioxygenase activity"/>
    <property type="evidence" value="ECO:0007669"/>
    <property type="project" value="TreeGrafter"/>
</dbReference>
<name>A0AAW1RFM0_9CHLO</name>
<evidence type="ECO:0000256" key="4">
    <source>
        <dbReference type="ARBA" id="ARBA00023004"/>
    </source>
</evidence>
<evidence type="ECO:0000256" key="5">
    <source>
        <dbReference type="ARBA" id="ARBA00039084"/>
    </source>
</evidence>
<dbReference type="Proteomes" id="UP001438707">
    <property type="component" value="Unassembled WGS sequence"/>
</dbReference>
<feature type="binding site" evidence="7">
    <location>
        <position position="543"/>
    </location>
    <ligand>
        <name>Fe cation</name>
        <dbReference type="ChEBI" id="CHEBI:24875"/>
        <note>catalytic</note>
    </ligand>
</feature>
<feature type="binding site" evidence="7">
    <location>
        <position position="233"/>
    </location>
    <ligand>
        <name>Fe cation</name>
        <dbReference type="ChEBI" id="CHEBI:24875"/>
        <note>catalytic</note>
    </ligand>
</feature>
<reference evidence="8 9" key="1">
    <citation type="journal article" date="2024" name="Nat. Commun.">
        <title>Phylogenomics reveals the evolutionary origins of lichenization in chlorophyte algae.</title>
        <authorList>
            <person name="Puginier C."/>
            <person name="Libourel C."/>
            <person name="Otte J."/>
            <person name="Skaloud P."/>
            <person name="Haon M."/>
            <person name="Grisel S."/>
            <person name="Petersen M."/>
            <person name="Berrin J.G."/>
            <person name="Delaux P.M."/>
            <person name="Dal Grande F."/>
            <person name="Keller J."/>
        </authorList>
    </citation>
    <scope>NUCLEOTIDE SEQUENCE [LARGE SCALE GENOMIC DNA]</scope>
    <source>
        <strain evidence="8 9">SAG 2145</strain>
    </source>
</reference>
<dbReference type="InterPro" id="IPR004294">
    <property type="entry name" value="Carotenoid_Oase"/>
</dbReference>
<gene>
    <name evidence="8" type="ORF">WJX74_008766</name>
</gene>
<keyword evidence="2 7" id="KW-0479">Metal-binding</keyword>
<comment type="catalytic activity">
    <reaction evidence="6">
        <text>all-trans-zeaxanthin + 2 O2 = 4,9-dimethyldodeca-2,4,6,8,10-pentaenedial + 2 (3R)-hydroxy-beta-ionone</text>
        <dbReference type="Rhea" id="RHEA:26393"/>
        <dbReference type="ChEBI" id="CHEBI:15379"/>
        <dbReference type="ChEBI" id="CHEBI:27547"/>
        <dbReference type="ChEBI" id="CHEBI:53171"/>
        <dbReference type="ChEBI" id="CHEBI:53173"/>
        <dbReference type="EC" id="1.14.99.n4"/>
    </reaction>
</comment>
<evidence type="ECO:0000256" key="2">
    <source>
        <dbReference type="ARBA" id="ARBA00022723"/>
    </source>
</evidence>
<proteinExistence type="inferred from homology"/>
<evidence type="ECO:0000256" key="3">
    <source>
        <dbReference type="ARBA" id="ARBA00023002"/>
    </source>
</evidence>
<comment type="caution">
    <text evidence="8">The sequence shown here is derived from an EMBL/GenBank/DDBJ whole genome shotgun (WGS) entry which is preliminary data.</text>
</comment>
<dbReference type="GO" id="GO:0046872">
    <property type="term" value="F:metal ion binding"/>
    <property type="evidence" value="ECO:0007669"/>
    <property type="project" value="UniProtKB-KW"/>
</dbReference>
<feature type="binding site" evidence="7">
    <location>
        <position position="300"/>
    </location>
    <ligand>
        <name>Fe cation</name>
        <dbReference type="ChEBI" id="CHEBI:24875"/>
        <note>catalytic</note>
    </ligand>
</feature>
<sequence>MVLAVPANPYIEGNYAPTSECAPIQLEVEGPVPTELNGAYVRNGPNPVLPATGKCNWVDGDGMLHACSIRNGKVTYSSHQIRTAKLKAELQQGNAFHLKIGDVHGMAGLVQLLIHAGLILTGEVNLKKGIGTANTSVIFHNGRLQALQETDSPYEIELRRDGSMKTAGRIEIEGRIRQPFTAHPKIDPNSGELFYFDYDLLQRPLVSVGCLDLHGHLLREYPVDAVTCANLMHDFALTEHYIILYESPMKLDVQHMIQRNAGPFRWHPDEPTRLWVLDRGTQSSAGARCYIVNKAMNFMHTAAAFELGSTLYLYATAQTHFDMASADGTHLWGHQKHLPHQPQLYEFQLDLDHAGHGTNPASVSLAAQVSSRAAGSAAGTDGAAAVPKEEALIAGRAWQPHTTMTKAARFSLLAPEYSSDMPVISKACYGLRTRFIYAATLGCEDGITFTSLLKYDLEAHPGHMVVGQIDLGGPEFVGGEPSFVPMGPEEPPGALEEDAGYLVLYVHDMTKHETWLVIYNAQTFSSEPVARAKIPGRIPYGFHGLHISGKELAMQKCWNSNSS</sequence>
<protein>
    <recommendedName>
        <fullName evidence="5">carotenoid 9,10-dioxygenase</fullName>
        <ecNumber evidence="5">1.14.99.n4</ecNumber>
    </recommendedName>
</protein>